<proteinExistence type="predicted"/>
<dbReference type="AlphaFoldDB" id="A0A8J3AZM6"/>
<sequence length="62" mass="6626">MRQTFHCAGKRRQSRKDAIVNQDGLGEQSPNTPIFTGRGAKNDLCCGTSCKLTATMTPALAA</sequence>
<reference evidence="2" key="1">
    <citation type="journal article" date="2014" name="Int. J. Syst. Evol. Microbiol.">
        <title>Complete genome sequence of Corynebacterium casei LMG S-19264T (=DSM 44701T), isolated from a smear-ripened cheese.</title>
        <authorList>
            <consortium name="US DOE Joint Genome Institute (JGI-PGF)"/>
            <person name="Walter F."/>
            <person name="Albersmeier A."/>
            <person name="Kalinowski J."/>
            <person name="Ruckert C."/>
        </authorList>
    </citation>
    <scope>NUCLEOTIDE SEQUENCE</scope>
    <source>
        <strain evidence="2">CCM 7664</strain>
    </source>
</reference>
<dbReference type="EMBL" id="BMDP01000002">
    <property type="protein sequence ID" value="GGI53937.1"/>
    <property type="molecule type" value="Genomic_DNA"/>
</dbReference>
<protein>
    <submittedName>
        <fullName evidence="2">Uncharacterized protein</fullName>
    </submittedName>
</protein>
<feature type="region of interest" description="Disordered" evidence="1">
    <location>
        <begin position="1"/>
        <end position="35"/>
    </location>
</feature>
<evidence type="ECO:0000313" key="2">
    <source>
        <dbReference type="EMBL" id="GGI53937.1"/>
    </source>
</evidence>
<gene>
    <name evidence="2" type="ORF">GCM10011430_11110</name>
</gene>
<evidence type="ECO:0000313" key="3">
    <source>
        <dbReference type="Proteomes" id="UP000627205"/>
    </source>
</evidence>
<comment type="caution">
    <text evidence="2">The sequence shown here is derived from an EMBL/GenBank/DDBJ whole genome shotgun (WGS) entry which is preliminary data.</text>
</comment>
<keyword evidence="3" id="KW-1185">Reference proteome</keyword>
<accession>A0A8J3AZM6</accession>
<organism evidence="2 3">
    <name type="scientific">Oxalicibacterium solurbis</name>
    <dbReference type="NCBI Taxonomy" id="69280"/>
    <lineage>
        <taxon>Bacteria</taxon>
        <taxon>Pseudomonadati</taxon>
        <taxon>Pseudomonadota</taxon>
        <taxon>Betaproteobacteria</taxon>
        <taxon>Burkholderiales</taxon>
        <taxon>Oxalobacteraceae</taxon>
        <taxon>Oxalicibacterium</taxon>
    </lineage>
</organism>
<reference evidence="2" key="2">
    <citation type="submission" date="2020-09" db="EMBL/GenBank/DDBJ databases">
        <authorList>
            <person name="Sun Q."/>
            <person name="Sedlacek I."/>
        </authorList>
    </citation>
    <scope>NUCLEOTIDE SEQUENCE</scope>
    <source>
        <strain evidence="2">CCM 7664</strain>
    </source>
</reference>
<dbReference type="Proteomes" id="UP000627205">
    <property type="component" value="Unassembled WGS sequence"/>
</dbReference>
<evidence type="ECO:0000256" key="1">
    <source>
        <dbReference type="SAM" id="MobiDB-lite"/>
    </source>
</evidence>
<name>A0A8J3AZM6_9BURK</name>